<feature type="region of interest" description="Disordered" evidence="1">
    <location>
        <begin position="468"/>
        <end position="490"/>
    </location>
</feature>
<feature type="region of interest" description="Disordered" evidence="1">
    <location>
        <begin position="113"/>
        <end position="217"/>
    </location>
</feature>
<protein>
    <submittedName>
        <fullName evidence="2">Uncharacterized protein</fullName>
    </submittedName>
</protein>
<feature type="region of interest" description="Disordered" evidence="1">
    <location>
        <begin position="512"/>
        <end position="549"/>
    </location>
</feature>
<gene>
    <name evidence="2" type="ORF">AOCH_001515</name>
</gene>
<name>A0A0F8UQT0_9EURO</name>
<dbReference type="OrthoDB" id="4226789at2759"/>
<feature type="region of interest" description="Disordered" evidence="1">
    <location>
        <begin position="337"/>
        <end position="445"/>
    </location>
</feature>
<organism evidence="2 3">
    <name type="scientific">Aspergillus ochraceoroseus</name>
    <dbReference type="NCBI Taxonomy" id="138278"/>
    <lineage>
        <taxon>Eukaryota</taxon>
        <taxon>Fungi</taxon>
        <taxon>Dikarya</taxon>
        <taxon>Ascomycota</taxon>
        <taxon>Pezizomycotina</taxon>
        <taxon>Eurotiomycetes</taxon>
        <taxon>Eurotiomycetidae</taxon>
        <taxon>Eurotiales</taxon>
        <taxon>Aspergillaceae</taxon>
        <taxon>Aspergillus</taxon>
        <taxon>Aspergillus subgen. Nidulantes</taxon>
    </lineage>
</organism>
<reference evidence="2 3" key="1">
    <citation type="submission" date="2015-02" db="EMBL/GenBank/DDBJ databases">
        <title>Draft Genome Sequences of Two Closely-Related Aflatoxigenic Aspergillus Species Obtained from the Cote d'Ivoire.</title>
        <authorList>
            <person name="Moore G.G."/>
            <person name="Beltz S.B."/>
            <person name="Mack B.M."/>
        </authorList>
    </citation>
    <scope>NUCLEOTIDE SEQUENCE [LARGE SCALE GENOMIC DNA]</scope>
    <source>
        <strain evidence="2 3">SRRC1432</strain>
    </source>
</reference>
<dbReference type="EMBL" id="JYKN01003289">
    <property type="protein sequence ID" value="KKK13176.1"/>
    <property type="molecule type" value="Genomic_DNA"/>
</dbReference>
<accession>A0A0F8UQT0</accession>
<keyword evidence="3" id="KW-1185">Reference proteome</keyword>
<evidence type="ECO:0000313" key="3">
    <source>
        <dbReference type="Proteomes" id="UP000034947"/>
    </source>
</evidence>
<dbReference type="Proteomes" id="UP000034947">
    <property type="component" value="Unassembled WGS sequence"/>
</dbReference>
<proteinExistence type="predicted"/>
<evidence type="ECO:0000313" key="2">
    <source>
        <dbReference type="EMBL" id="KKK13176.1"/>
    </source>
</evidence>
<sequence>MNSKRVNTHPSPITSLHLMGLTPPGFSSSFDERTGFECYSSSSGLSGRIRRRFSRETREWQRRSKKSERGPKLFALVSKSSALNSGPVASNDLGGSLMSERGYDSDAQYIATPKHPVHPMEHPSGRFRNGTPMSPRRQFHREPGMEPQTEQNFGMMVDNRGMANEQPLNHGDGKESQSSWRSQDHLYRPPQPYQDHPSPVHTGDIGSPKGKYASPCPSVTRAWTQERPLKGPMQRAQEMYRPHIHTPFARHPIPTGGFEEATVQFTSSGHESRFSGTSGFNCTQSQAYSTSADSLIGCQKQLSVRKRHHRPQREISTDEHSIHLSEMNTPGALVSPSCSTHMLPPHHLPDENQPRGHAGTWNENRLHGIGNPISNVSSWDVSEQRLGSQSIPDPNSAYSPKNSLSPWHGHYGQRSHNDCQDSAGNLASRRPRITPPELNGSPQAEQLLATESCTDDRPEALRSKFKEQFESNRSVASPGHDSAHNAGQVPVSPRRISIGWMSEGRRIGYGYTLIPADGTDDGRELRQDKHGSPDSDHSNREPPIGLVEEKSHDCAKDKPEWMGNDNKAPSKASDPRFDIAAALQKLNLPRWAGPSFSLKTNNVNDTASCGSASSPLLGILAKPKKNQEEVNNEANADNPWRFCSWVRPDQALSGQPVPPVSSVSSSQSMETQLLDKLARNKRKMAEIARDLEQRALAKLATSTEQFPVIQRTATRVLRLKVRVVGHV</sequence>
<feature type="compositionally biased region" description="Polar residues" evidence="1">
    <location>
        <begin position="372"/>
        <end position="405"/>
    </location>
</feature>
<evidence type="ECO:0000256" key="1">
    <source>
        <dbReference type="SAM" id="MobiDB-lite"/>
    </source>
</evidence>
<dbReference type="AlphaFoldDB" id="A0A0F8UQT0"/>
<comment type="caution">
    <text evidence="2">The sequence shown here is derived from an EMBL/GenBank/DDBJ whole genome shotgun (WGS) entry which is preliminary data.</text>
</comment>
<feature type="compositionally biased region" description="Basic and acidic residues" evidence="1">
    <location>
        <begin position="520"/>
        <end position="540"/>
    </location>
</feature>
<dbReference type="VEuPathDB" id="FungiDB:P175DRAFT_0427445"/>